<evidence type="ECO:0000256" key="1">
    <source>
        <dbReference type="ARBA" id="ARBA00008225"/>
    </source>
</evidence>
<evidence type="ECO:0000256" key="3">
    <source>
        <dbReference type="ARBA" id="ARBA00022801"/>
    </source>
</evidence>
<feature type="signal peptide" evidence="6">
    <location>
        <begin position="1"/>
        <end position="21"/>
    </location>
</feature>
<keyword evidence="4" id="KW-0325">Glycoprotein</keyword>
<dbReference type="CDD" id="cd07567">
    <property type="entry name" value="biotinidase_like"/>
    <property type="match status" value="1"/>
</dbReference>
<evidence type="ECO:0000256" key="6">
    <source>
        <dbReference type="SAM" id="SignalP"/>
    </source>
</evidence>
<feature type="domain" description="CN hydrolase" evidence="7">
    <location>
        <begin position="272"/>
        <end position="542"/>
    </location>
</feature>
<feature type="chain" id="PRO_5008270239" evidence="6">
    <location>
        <begin position="22"/>
        <end position="785"/>
    </location>
</feature>
<evidence type="ECO:0000313" key="8">
    <source>
        <dbReference type="EMBL" id="KYN06160.1"/>
    </source>
</evidence>
<dbReference type="PROSITE" id="PS50263">
    <property type="entry name" value="CN_HYDROLASE"/>
    <property type="match status" value="2"/>
</dbReference>
<evidence type="ECO:0000256" key="4">
    <source>
        <dbReference type="ARBA" id="ARBA00023180"/>
    </source>
</evidence>
<dbReference type="SUPFAM" id="SSF56317">
    <property type="entry name" value="Carbon-nitrogen hydrolase"/>
    <property type="match status" value="2"/>
</dbReference>
<organism evidence="8 9">
    <name type="scientific">Cyphomyrmex costatus</name>
    <dbReference type="NCBI Taxonomy" id="456900"/>
    <lineage>
        <taxon>Eukaryota</taxon>
        <taxon>Metazoa</taxon>
        <taxon>Ecdysozoa</taxon>
        <taxon>Arthropoda</taxon>
        <taxon>Hexapoda</taxon>
        <taxon>Insecta</taxon>
        <taxon>Pterygota</taxon>
        <taxon>Neoptera</taxon>
        <taxon>Endopterygota</taxon>
        <taxon>Hymenoptera</taxon>
        <taxon>Apocrita</taxon>
        <taxon>Aculeata</taxon>
        <taxon>Formicoidea</taxon>
        <taxon>Formicidae</taxon>
        <taxon>Myrmicinae</taxon>
        <taxon>Cyphomyrmex</taxon>
    </lineage>
</organism>
<reference evidence="8 9" key="1">
    <citation type="submission" date="2016-03" db="EMBL/GenBank/DDBJ databases">
        <title>Cyphomyrmex costatus WGS genome.</title>
        <authorList>
            <person name="Nygaard S."/>
            <person name="Hu H."/>
            <person name="Boomsma J."/>
            <person name="Zhang G."/>
        </authorList>
    </citation>
    <scope>NUCLEOTIDE SEQUENCE [LARGE SCALE GENOMIC DNA]</scope>
    <source>
        <strain evidence="8">MS0001</strain>
        <tissue evidence="8">Whole body</tissue>
    </source>
</reference>
<dbReference type="InterPro" id="IPR040154">
    <property type="entry name" value="Biotinidase/VNN"/>
</dbReference>
<evidence type="ECO:0000313" key="9">
    <source>
        <dbReference type="Proteomes" id="UP000078542"/>
    </source>
</evidence>
<dbReference type="STRING" id="456900.A0A195CZS2"/>
<keyword evidence="9" id="KW-1185">Reference proteome</keyword>
<gene>
    <name evidence="8" type="ORF">ALC62_02921</name>
</gene>
<dbReference type="InterPro" id="IPR012101">
    <property type="entry name" value="Biotinidase-like_euk"/>
</dbReference>
<name>A0A195CZS2_9HYME</name>
<comment type="similarity">
    <text evidence="1">Belongs to the carbon-nitrogen hydrolase superfamily. BTD/VNN family.</text>
</comment>
<evidence type="ECO:0000259" key="7">
    <source>
        <dbReference type="PROSITE" id="PS50263"/>
    </source>
</evidence>
<dbReference type="InterPro" id="IPR043957">
    <property type="entry name" value="Vanin_C"/>
</dbReference>
<feature type="domain" description="CN hydrolase" evidence="7">
    <location>
        <begin position="28"/>
        <end position="272"/>
    </location>
</feature>
<protein>
    <submittedName>
        <fullName evidence="8">Vanin-like protein 1</fullName>
    </submittedName>
</protein>
<keyword evidence="3" id="KW-0378">Hydrolase</keyword>
<keyword evidence="2 6" id="KW-0732">Signal</keyword>
<accession>A0A195CZS2</accession>
<dbReference type="Pfam" id="PF00795">
    <property type="entry name" value="CN_hydrolase"/>
    <property type="match status" value="2"/>
</dbReference>
<feature type="transmembrane region" description="Helical" evidence="5">
    <location>
        <begin position="765"/>
        <end position="783"/>
    </location>
</feature>
<dbReference type="Gene3D" id="3.60.110.10">
    <property type="entry name" value="Carbon-nitrogen hydrolase"/>
    <property type="match status" value="2"/>
</dbReference>
<evidence type="ECO:0000256" key="2">
    <source>
        <dbReference type="ARBA" id="ARBA00022729"/>
    </source>
</evidence>
<keyword evidence="5" id="KW-0472">Membrane</keyword>
<dbReference type="AlphaFoldDB" id="A0A195CZS2"/>
<sequence>MNKEWIIVYLIVCAHLSYQKSTPDSPNYIAAVVEYPPIYSTNGNETLRINSDAYVELIKEASQGNADIIVFPENGLTTVQLPEREKMEDWTTFIPSVSANYIPCNQNTIVVSETLKKISCAARDNNIYVVINIPEKVPCYDVPCPRDKVFYYNSNVVFDRTGKIIARYRKTNLYKEYQFNVTTIPEVVSFDTDFGVKFGTFICFDILFYEPALELTRIHQITDFVYTTAWFSEAPFLTAVQTQVGWSYTENVNLLASGYNRPGSGNAGSGIYLAAVVEYSPKYSTNSSETLRRNSNEYIEFIRQAKSSNVDIIVFPENGLTTIELPDREKLENWTTIIPSASANYTPCSQDTVQVSQTLKNISCAARENKIYVVINIAEKEPCSNESCLSDKMLYYSTNVVFDRTGKIIARYRTTHLYMNKSMFNVTTVPEIVTFDTDFGVKFGTFTSFDIYFREPLQLTRDYQVTDFVYPTAWISEVPFLTAVQLQAGWSFAENVTLLASGYNKPSFGNAGSGIYLGCKGIGKAIMPTTTHEEMLVFKVPKTNMGSQYNKNPLKRKDQRVLPSHHQKEHDELWKKRENNTMTVDDKILLLQDDIDAFETFPLEKNVTKTICQNNFCCDFIIEIAKIDPNIKYRLTVFNGIRSIPNNPVDKIAVSSCSVIQCLNDSDSSCGSVQKSETVFSNIYIKTNFDNLNTSLIMPSTLTSNLLPLNIEDWKFNVVIVVDTSTEDEQLHVTMSSNNSINDLVTFGIYSRLFDTNNTNSANKALFYSINYLVILFTTLLLLGF</sequence>
<keyword evidence="5" id="KW-0812">Transmembrane</keyword>
<dbReference type="InterPro" id="IPR036526">
    <property type="entry name" value="C-N_Hydrolase_sf"/>
</dbReference>
<dbReference type="GO" id="GO:0016811">
    <property type="term" value="F:hydrolase activity, acting on carbon-nitrogen (but not peptide) bonds, in linear amides"/>
    <property type="evidence" value="ECO:0007669"/>
    <property type="project" value="InterPro"/>
</dbReference>
<evidence type="ECO:0000256" key="5">
    <source>
        <dbReference type="SAM" id="Phobius"/>
    </source>
</evidence>
<dbReference type="PANTHER" id="PTHR10609">
    <property type="entry name" value="BIOTINIDASE-RELATED"/>
    <property type="match status" value="1"/>
</dbReference>
<dbReference type="InterPro" id="IPR003010">
    <property type="entry name" value="C-N_Hydrolase"/>
</dbReference>
<dbReference type="Pfam" id="PF19018">
    <property type="entry name" value="Vanin_C"/>
    <property type="match status" value="1"/>
</dbReference>
<keyword evidence="5" id="KW-1133">Transmembrane helix</keyword>
<dbReference type="PANTHER" id="PTHR10609:SF14">
    <property type="entry name" value="BIOTINIDASE"/>
    <property type="match status" value="1"/>
</dbReference>
<dbReference type="EMBL" id="KQ977041">
    <property type="protein sequence ID" value="KYN06160.1"/>
    <property type="molecule type" value="Genomic_DNA"/>
</dbReference>
<dbReference type="Proteomes" id="UP000078542">
    <property type="component" value="Unassembled WGS sequence"/>
</dbReference>
<proteinExistence type="inferred from homology"/>